<sequence length="421" mass="49084">MDSNLAHISYCINKLDSLKKLHNYGLEWDHTEGNVIDTTLPVLKRSDTDGLPLMFGVSFYDCNFNLVFTPWLIGQPPHTLESLYISRKSDAESPYSHTGNTGDSEIRLEMMMFKPKHKDRITTQTFTGAITGHVFDSPVKNLYHLYYPLICLPDHKKKTIIIRPCQLDAENDTVNVKHIAKYIIDPSNKVIRWIFPQTPVYETVKENDDGIKAEMYKRGFSKLDEQCWLTKKSLLFIQSIINNDRLVQFSDFTLKEINRNEKFQMIETSLPCNGDNVYPLIFGVWNKNTYFGKKYDILLRDDSKNLHHRSPGINRGVNITSGIFFSKFETSDETEYCEPIIYIPDYGKGVLYYVTDRTQTHGIQKKRDIVHYMIKYLVDWSFSKKAWWIIPDFDDFYEDVTGVKVDLNSNVLNKFIRSTHI</sequence>
<dbReference type="EMBL" id="LC738872">
    <property type="protein sequence ID" value="BDT62103.1"/>
    <property type="molecule type" value="Genomic_DNA"/>
</dbReference>
<reference evidence="1" key="1">
    <citation type="submission" date="2022-10" db="EMBL/GenBank/DDBJ databases">
        <title>Genome sequences of endogenous nimaviruses in decapod crustaceans.</title>
        <authorList>
            <person name="Kawato S."/>
            <person name="Nozaki R."/>
            <person name="Kondo H."/>
            <person name="Hirono I."/>
        </authorList>
    </citation>
    <scope>NUCLEOTIDE SEQUENCE</scope>
    <source>
        <strain evidence="1">Lva-Nima_1</strain>
    </source>
</reference>
<name>A0A9C7BM18_9VIRU</name>
<accession>A0A9C7BM18</accession>
<proteinExistence type="predicted"/>
<organism evidence="1">
    <name type="scientific">Litopenaeus vannamei majanivirus Nimav-1_LVa</name>
    <dbReference type="NCBI Taxonomy" id="2984273"/>
    <lineage>
        <taxon>Viruses</taxon>
        <taxon>Viruses incertae sedis</taxon>
        <taxon>Naldaviricetes</taxon>
        <taxon>Nimaviridae</taxon>
    </lineage>
</organism>
<evidence type="ECO:0000313" key="1">
    <source>
        <dbReference type="EMBL" id="BDT62103.1"/>
    </source>
</evidence>
<protein>
    <submittedName>
        <fullName evidence="1">Uncharacterized protein</fullName>
    </submittedName>
</protein>